<dbReference type="GO" id="GO:0006281">
    <property type="term" value="P:DNA repair"/>
    <property type="evidence" value="ECO:0007669"/>
    <property type="project" value="UniProtKB-KW"/>
</dbReference>
<evidence type="ECO:0000256" key="1">
    <source>
        <dbReference type="ARBA" id="ARBA00004496"/>
    </source>
</evidence>
<dbReference type="InterPro" id="IPR040982">
    <property type="entry name" value="DNA_pol3_finger"/>
</dbReference>
<dbReference type="Proteomes" id="UP000239735">
    <property type="component" value="Unassembled WGS sequence"/>
</dbReference>
<proteinExistence type="inferred from homology"/>
<keyword evidence="10" id="KW-0239">DNA-directed DNA polymerase</keyword>
<dbReference type="Pfam" id="PF14579">
    <property type="entry name" value="HHH_6"/>
    <property type="match status" value="1"/>
</dbReference>
<keyword evidence="8" id="KW-0235">DNA replication</keyword>
<evidence type="ECO:0000259" key="13">
    <source>
        <dbReference type="SMART" id="SM00481"/>
    </source>
</evidence>
<evidence type="ECO:0000256" key="11">
    <source>
        <dbReference type="ARBA" id="ARBA00023204"/>
    </source>
</evidence>
<dbReference type="Gene3D" id="1.10.150.870">
    <property type="match status" value="1"/>
</dbReference>
<dbReference type="AlphaFoldDB" id="A0A2N9L404"/>
<dbReference type="EC" id="2.7.7.7" evidence="3"/>
<dbReference type="EMBL" id="OKRB01000024">
    <property type="protein sequence ID" value="SPE17959.1"/>
    <property type="molecule type" value="Genomic_DNA"/>
</dbReference>
<dbReference type="GO" id="GO:0006260">
    <property type="term" value="P:DNA replication"/>
    <property type="evidence" value="ECO:0007669"/>
    <property type="project" value="UniProtKB-KW"/>
</dbReference>
<comment type="subcellular location">
    <subcellularLocation>
        <location evidence="1">Cytoplasm</location>
    </subcellularLocation>
</comment>
<dbReference type="PANTHER" id="PTHR32294:SF4">
    <property type="entry name" value="ERROR-PRONE DNA POLYMERASE"/>
    <property type="match status" value="1"/>
</dbReference>
<dbReference type="OrthoDB" id="9803237at2"/>
<dbReference type="GO" id="GO:0003676">
    <property type="term" value="F:nucleic acid binding"/>
    <property type="evidence" value="ECO:0007669"/>
    <property type="project" value="InterPro"/>
</dbReference>
<dbReference type="HAMAP" id="MF_01902">
    <property type="entry name" value="DNApol_error_prone"/>
    <property type="match status" value="1"/>
</dbReference>
<dbReference type="Pfam" id="PF07733">
    <property type="entry name" value="DNA_pol3_alpha"/>
    <property type="match status" value="1"/>
</dbReference>
<dbReference type="InterPro" id="IPR003141">
    <property type="entry name" value="Pol/His_phosphatase_N"/>
</dbReference>
<evidence type="ECO:0000256" key="3">
    <source>
        <dbReference type="ARBA" id="ARBA00012417"/>
    </source>
</evidence>
<dbReference type="InterPro" id="IPR023073">
    <property type="entry name" value="DnaE2"/>
</dbReference>
<keyword evidence="11" id="KW-0234">DNA repair</keyword>
<dbReference type="InterPro" id="IPR011708">
    <property type="entry name" value="DNA_pol3_alpha_NTPase_dom"/>
</dbReference>
<dbReference type="InterPro" id="IPR004365">
    <property type="entry name" value="NA-bd_OB_tRNA"/>
</dbReference>
<dbReference type="InterPro" id="IPR004013">
    <property type="entry name" value="PHP_dom"/>
</dbReference>
<feature type="domain" description="Polymerase/histidinol phosphatase N-terminal" evidence="13">
    <location>
        <begin position="7"/>
        <end position="74"/>
    </location>
</feature>
<dbReference type="InterPro" id="IPR004805">
    <property type="entry name" value="DnaE2/DnaE/PolC"/>
</dbReference>
<protein>
    <recommendedName>
        <fullName evidence="4">Error-prone DNA polymerase</fullName>
        <ecNumber evidence="3">2.7.7.7</ecNumber>
    </recommendedName>
</protein>
<evidence type="ECO:0000256" key="9">
    <source>
        <dbReference type="ARBA" id="ARBA00022763"/>
    </source>
</evidence>
<dbReference type="InterPro" id="IPR016195">
    <property type="entry name" value="Pol/histidinol_Pase-like"/>
</dbReference>
<keyword evidence="7 14" id="KW-0548">Nucleotidyltransferase</keyword>
<comment type="similarity">
    <text evidence="2">Belongs to the DNA polymerase type-C family. DnaE2 subfamily.</text>
</comment>
<dbReference type="Pfam" id="PF01336">
    <property type="entry name" value="tRNA_anti-codon"/>
    <property type="match status" value="1"/>
</dbReference>
<dbReference type="SMART" id="SM00481">
    <property type="entry name" value="POLIIIAc"/>
    <property type="match status" value="1"/>
</dbReference>
<evidence type="ECO:0000256" key="7">
    <source>
        <dbReference type="ARBA" id="ARBA00022695"/>
    </source>
</evidence>
<dbReference type="NCBIfam" id="TIGR00594">
    <property type="entry name" value="polc"/>
    <property type="match status" value="1"/>
</dbReference>
<dbReference type="InterPro" id="IPR029460">
    <property type="entry name" value="DNAPol_HHH"/>
</dbReference>
<evidence type="ECO:0000256" key="6">
    <source>
        <dbReference type="ARBA" id="ARBA00022679"/>
    </source>
</evidence>
<evidence type="ECO:0000256" key="8">
    <source>
        <dbReference type="ARBA" id="ARBA00022705"/>
    </source>
</evidence>
<dbReference type="NCBIfam" id="NF004225">
    <property type="entry name" value="PRK05672.1"/>
    <property type="match status" value="1"/>
</dbReference>
<evidence type="ECO:0000256" key="2">
    <source>
        <dbReference type="ARBA" id="ARBA00007391"/>
    </source>
</evidence>
<dbReference type="Gene3D" id="3.20.20.140">
    <property type="entry name" value="Metal-dependent hydrolases"/>
    <property type="match status" value="1"/>
</dbReference>
<reference evidence="15" key="1">
    <citation type="submission" date="2018-02" db="EMBL/GenBank/DDBJ databases">
        <authorList>
            <person name="Hausmann B."/>
        </authorList>
    </citation>
    <scope>NUCLEOTIDE SEQUENCE [LARGE SCALE GENOMIC DNA]</scope>
    <source>
        <strain evidence="15">Peat soil MAG SbA5</strain>
    </source>
</reference>
<dbReference type="GO" id="GO:0008408">
    <property type="term" value="F:3'-5' exonuclease activity"/>
    <property type="evidence" value="ECO:0007669"/>
    <property type="project" value="InterPro"/>
</dbReference>
<evidence type="ECO:0000256" key="12">
    <source>
        <dbReference type="ARBA" id="ARBA00049244"/>
    </source>
</evidence>
<keyword evidence="9" id="KW-0227">DNA damage</keyword>
<comment type="catalytic activity">
    <reaction evidence="12">
        <text>DNA(n) + a 2'-deoxyribonucleoside 5'-triphosphate = DNA(n+1) + diphosphate</text>
        <dbReference type="Rhea" id="RHEA:22508"/>
        <dbReference type="Rhea" id="RHEA-COMP:17339"/>
        <dbReference type="Rhea" id="RHEA-COMP:17340"/>
        <dbReference type="ChEBI" id="CHEBI:33019"/>
        <dbReference type="ChEBI" id="CHEBI:61560"/>
        <dbReference type="ChEBI" id="CHEBI:173112"/>
        <dbReference type="EC" id="2.7.7.7"/>
    </reaction>
</comment>
<evidence type="ECO:0000256" key="4">
    <source>
        <dbReference type="ARBA" id="ARBA00017273"/>
    </source>
</evidence>
<evidence type="ECO:0000313" key="15">
    <source>
        <dbReference type="Proteomes" id="UP000239735"/>
    </source>
</evidence>
<evidence type="ECO:0000256" key="5">
    <source>
        <dbReference type="ARBA" id="ARBA00022490"/>
    </source>
</evidence>
<gene>
    <name evidence="14" type="primary">dnaE</name>
    <name evidence="14" type="ORF">SBA5_120035</name>
</gene>
<name>A0A2N9L404_9BACT</name>
<keyword evidence="6 14" id="KW-0808">Transferase</keyword>
<keyword evidence="5" id="KW-0963">Cytoplasm</keyword>
<evidence type="ECO:0000256" key="10">
    <source>
        <dbReference type="ARBA" id="ARBA00022932"/>
    </source>
</evidence>
<sequence>MRDSEYVELNASSAFSFLDGASLPERLIQRAVELEMPAIALADRNGVYGVARFHTAAQPCHVKAHIGTEIAVSSFGNRITPPSWLPHQFPAEPARIVLLCASQVGYQNLCQLITRFKMGEATKAEGAATVEDLEEFSAGLICLTGGEEGPLAAALARSGEGEARKIAERLAAIYGRGNMYLELQRHQEREEECRNQSLLHIAESLGMPVIATNGVRYADAKDRELLDVFTAIRQHTTLDQAGRLLACNDARHLRTAREMAALFRDIPEAIANTRIVSDRLEFTLANLGYEFPHYPMPEGETMDSFLAKRVEEGVRKRYGSPMKRHLLDKARAQVKHELALIAKLGFAGYFLIVWDIIRYCQWRGFLVQGRGSAANSAVCYALEITAVDPVGMELLFERFLSENRGEWPDIDLDLASGDEREQVIQYVYERYGALGAAMTANVISYRGRSAAREVGKVLGFEEEQAARLSGLMGHWEWRGENDTMEKHFAQAGFDVRHPRISRYLDLCLRMQDLPRHLGQHSGGMVICAGLLNRVVPIERASMPGCTVIQWDKEDCADMGLIKVDLLGLGMLAAVKDAIELIPRHYGKQVDMAMLPEDPLVYEALRKADTVGMFQVESRAQMASIPHNAPVRFYDLVVQVAIIRPGPIVGKMMHPYMRRRQGKEEVTYPHPLLEPVLKRTLGVPLFQEQLLRMAMTVASFSGAEAEELRRAVGMRRSMQRMKDLEGRLRSGMTHNGIGAEAQENIVQGISSFAMYGFPESHAASFALIAYASAYLKVHYLAAFTCGLLNNQPMGFYSPAVLVKDAQRHGLRVRPIDVQRSEWLCTLEREPDGSVSLRLGMNYAKGLRKTSAEALVAARSSGAFASVDDLARRVPELNRKELVALAQIGALNALGEVEHRRDALWQVEWAGRPVGPLLRGVEIANGNGKSGVSAREAATTAIRTDAMSLKQMTTEERLAADFSGTGLTTGPHPIAYHRAALRAEGILAATELETCKSGGWVRIAGCVIARQRPGTAKGFVFLSMEDETGIANVILTPDVFERDRLIVSRSRFLRIEGPVQNQEGVIHVKAQRIAPLEVTRVEVRSRDFR</sequence>
<dbReference type="PANTHER" id="PTHR32294">
    <property type="entry name" value="DNA POLYMERASE III SUBUNIT ALPHA"/>
    <property type="match status" value="1"/>
</dbReference>
<dbReference type="GO" id="GO:0005737">
    <property type="term" value="C:cytoplasm"/>
    <property type="evidence" value="ECO:0007669"/>
    <property type="project" value="UniProtKB-SubCell"/>
</dbReference>
<accession>A0A2N9L404</accession>
<evidence type="ECO:0000313" key="14">
    <source>
        <dbReference type="EMBL" id="SPE17959.1"/>
    </source>
</evidence>
<dbReference type="GO" id="GO:0003887">
    <property type="term" value="F:DNA-directed DNA polymerase activity"/>
    <property type="evidence" value="ECO:0007669"/>
    <property type="project" value="UniProtKB-KW"/>
</dbReference>
<dbReference type="Pfam" id="PF02811">
    <property type="entry name" value="PHP"/>
    <property type="match status" value="1"/>
</dbReference>
<dbReference type="Pfam" id="PF17657">
    <property type="entry name" value="DNA_pol3_finger"/>
    <property type="match status" value="1"/>
</dbReference>
<dbReference type="SUPFAM" id="SSF89550">
    <property type="entry name" value="PHP domain-like"/>
    <property type="match status" value="1"/>
</dbReference>
<organism evidence="14 15">
    <name type="scientific">Candidatus Sulfuritelmatomonas gaucii</name>
    <dbReference type="NCBI Taxonomy" id="2043161"/>
    <lineage>
        <taxon>Bacteria</taxon>
        <taxon>Pseudomonadati</taxon>
        <taxon>Acidobacteriota</taxon>
        <taxon>Terriglobia</taxon>
        <taxon>Terriglobales</taxon>
        <taxon>Acidobacteriaceae</taxon>
        <taxon>Candidatus Sulfuritelmatomonas</taxon>
    </lineage>
</organism>
<dbReference type="CDD" id="cd04485">
    <property type="entry name" value="DnaE_OBF"/>
    <property type="match status" value="1"/>
</dbReference>